<reference evidence="2 3" key="1">
    <citation type="submission" date="2024-01" db="EMBL/GenBank/DDBJ databases">
        <title>Whole genome of Chryseobacterium arthrosphaerae NNCa 2741.</title>
        <authorList>
            <person name="Boriskina E.V."/>
            <person name="Gordinskaya N.A."/>
            <person name="Kropotov V.S."/>
            <person name="Alekseeva A.E."/>
            <person name="Makhova M.A."/>
            <person name="Kryazhev D.V."/>
            <person name="Shkurkina I.S."/>
        </authorList>
    </citation>
    <scope>NUCLEOTIDE SEQUENCE [LARGE SCALE GENOMIC DNA]</scope>
    <source>
        <strain evidence="2 3">NNCa 2741</strain>
    </source>
</reference>
<organism evidence="2 3">
    <name type="scientific">Chryseobacterium arthrosphaerae</name>
    <dbReference type="NCBI Taxonomy" id="651561"/>
    <lineage>
        <taxon>Bacteria</taxon>
        <taxon>Pseudomonadati</taxon>
        <taxon>Bacteroidota</taxon>
        <taxon>Flavobacteriia</taxon>
        <taxon>Flavobacteriales</taxon>
        <taxon>Weeksellaceae</taxon>
        <taxon>Chryseobacterium group</taxon>
        <taxon>Chryseobacterium</taxon>
    </lineage>
</organism>
<dbReference type="Proteomes" id="UP001350005">
    <property type="component" value="Unassembled WGS sequence"/>
</dbReference>
<protein>
    <recommendedName>
        <fullName evidence="1">DUF6843 domain-containing protein</fullName>
    </recommendedName>
</protein>
<dbReference type="EMBL" id="JAZGJU010000022">
    <property type="protein sequence ID" value="MEE6128086.1"/>
    <property type="molecule type" value="Genomic_DNA"/>
</dbReference>
<evidence type="ECO:0000313" key="3">
    <source>
        <dbReference type="Proteomes" id="UP001350005"/>
    </source>
</evidence>
<dbReference type="InterPro" id="IPR049293">
    <property type="entry name" value="DUF6843"/>
</dbReference>
<keyword evidence="3" id="KW-1185">Reference proteome</keyword>
<evidence type="ECO:0000259" key="1">
    <source>
        <dbReference type="Pfam" id="PF20862"/>
    </source>
</evidence>
<evidence type="ECO:0000313" key="2">
    <source>
        <dbReference type="EMBL" id="MEE6128086.1"/>
    </source>
</evidence>
<gene>
    <name evidence="2" type="ORF">V2E39_11895</name>
</gene>
<sequence length="192" mass="22197">MMIGISQKKEAHLAEEEQEDVGNNNFNFMKNIKTLVLLIVCMLIISSCTKQKPEPEIYLIPHGYRGKVNIIFNQLKGQERIYEGNKIVYKVPENGILLVKAKPQYGFIKHEYYFVDASGKRTPINILFDNHKNTKETGIYRDGTVGSYGNSEQNLKFQEFYVTDKQSLDKYFSVQYNNDFSKAIKQITGTEF</sequence>
<dbReference type="RefSeq" id="WP_241310992.1">
    <property type="nucleotide sequence ID" value="NZ_JAKYXJ010000013.1"/>
</dbReference>
<name>A0ABU7QZV4_9FLAO</name>
<comment type="caution">
    <text evidence="2">The sequence shown here is derived from an EMBL/GenBank/DDBJ whole genome shotgun (WGS) entry which is preliminary data.</text>
</comment>
<accession>A0ABU7QZV4</accession>
<proteinExistence type="predicted"/>
<feature type="domain" description="DUF6843" evidence="1">
    <location>
        <begin position="54"/>
        <end position="167"/>
    </location>
</feature>
<dbReference type="Pfam" id="PF20862">
    <property type="entry name" value="DUF6843"/>
    <property type="match status" value="1"/>
</dbReference>